<evidence type="ECO:0000313" key="3">
    <source>
        <dbReference type="Proteomes" id="UP000824223"/>
    </source>
</evidence>
<dbReference type="EMBL" id="DXAK01000044">
    <property type="protein sequence ID" value="HJA07193.1"/>
    <property type="molecule type" value="Genomic_DNA"/>
</dbReference>
<name>A0A9D2H9S6_9FIRM</name>
<evidence type="ECO:0000259" key="1">
    <source>
        <dbReference type="PROSITE" id="PS51350"/>
    </source>
</evidence>
<dbReference type="InterPro" id="IPR002114">
    <property type="entry name" value="PTS_HPr_Ser_P_site"/>
</dbReference>
<evidence type="ECO:0000313" key="2">
    <source>
        <dbReference type="EMBL" id="HJA07193.1"/>
    </source>
</evidence>
<gene>
    <name evidence="2" type="ORF">H9798_08660</name>
</gene>
<dbReference type="PANTHER" id="PTHR33705:SF5">
    <property type="entry name" value="HPR-LIKE PROTEIN CRH"/>
    <property type="match status" value="1"/>
</dbReference>
<reference evidence="2" key="1">
    <citation type="journal article" date="2021" name="PeerJ">
        <title>Extensive microbial diversity within the chicken gut microbiome revealed by metagenomics and culture.</title>
        <authorList>
            <person name="Gilroy R."/>
            <person name="Ravi A."/>
            <person name="Getino M."/>
            <person name="Pursley I."/>
            <person name="Horton D.L."/>
            <person name="Alikhan N.F."/>
            <person name="Baker D."/>
            <person name="Gharbi K."/>
            <person name="Hall N."/>
            <person name="Watson M."/>
            <person name="Adriaenssens E.M."/>
            <person name="Foster-Nyarko E."/>
            <person name="Jarju S."/>
            <person name="Secka A."/>
            <person name="Antonio M."/>
            <person name="Oren A."/>
            <person name="Chaudhuri R.R."/>
            <person name="La Ragione R."/>
            <person name="Hildebrand F."/>
            <person name="Pallen M.J."/>
        </authorList>
    </citation>
    <scope>NUCLEOTIDE SEQUENCE</scope>
    <source>
        <strain evidence="2">ChiSjej2B20-11307</strain>
    </source>
</reference>
<reference evidence="2" key="2">
    <citation type="submission" date="2021-04" db="EMBL/GenBank/DDBJ databases">
        <authorList>
            <person name="Gilroy R."/>
        </authorList>
    </citation>
    <scope>NUCLEOTIDE SEQUENCE</scope>
    <source>
        <strain evidence="2">ChiSjej2B20-11307</strain>
    </source>
</reference>
<dbReference type="Proteomes" id="UP000824223">
    <property type="component" value="Unassembled WGS sequence"/>
</dbReference>
<dbReference type="Pfam" id="PF00381">
    <property type="entry name" value="PTS-HPr"/>
    <property type="match status" value="1"/>
</dbReference>
<dbReference type="SUPFAM" id="SSF55594">
    <property type="entry name" value="HPr-like"/>
    <property type="match status" value="1"/>
</dbReference>
<dbReference type="PROSITE" id="PS51350">
    <property type="entry name" value="PTS_HPR_DOM"/>
    <property type="match status" value="1"/>
</dbReference>
<sequence length="84" mass="9286">MIKTPVVVRMDERFDGTPSALLVQEASQYASKIYIQIGEKSINAKSIMGMMSLALVDGEKITVVTDGEDEKKAAEGIQMFFQKK</sequence>
<dbReference type="PANTHER" id="PTHR33705">
    <property type="entry name" value="PHOSPHOCARRIER PROTEIN HPR"/>
    <property type="match status" value="1"/>
</dbReference>
<dbReference type="PROSITE" id="PS00589">
    <property type="entry name" value="PTS_HPR_SER"/>
    <property type="match status" value="1"/>
</dbReference>
<dbReference type="PRINTS" id="PR00107">
    <property type="entry name" value="PHOSPHOCPHPR"/>
</dbReference>
<dbReference type="InterPro" id="IPR000032">
    <property type="entry name" value="HPr-like"/>
</dbReference>
<organism evidence="2 3">
    <name type="scientific">Candidatus Mediterraneibacter pullicola</name>
    <dbReference type="NCBI Taxonomy" id="2838682"/>
    <lineage>
        <taxon>Bacteria</taxon>
        <taxon>Bacillati</taxon>
        <taxon>Bacillota</taxon>
        <taxon>Clostridia</taxon>
        <taxon>Lachnospirales</taxon>
        <taxon>Lachnospiraceae</taxon>
        <taxon>Mediterraneibacter</taxon>
    </lineage>
</organism>
<protein>
    <submittedName>
        <fullName evidence="2">HPr family phosphocarrier protein</fullName>
    </submittedName>
</protein>
<dbReference type="InterPro" id="IPR035895">
    <property type="entry name" value="HPr-like_sf"/>
</dbReference>
<dbReference type="AlphaFoldDB" id="A0A9D2H9S6"/>
<feature type="domain" description="HPr" evidence="1">
    <location>
        <begin position="1"/>
        <end position="84"/>
    </location>
</feature>
<accession>A0A9D2H9S6</accession>
<dbReference type="NCBIfam" id="TIGR01003">
    <property type="entry name" value="PTS_HPr_family"/>
    <property type="match status" value="1"/>
</dbReference>
<dbReference type="CDD" id="cd00367">
    <property type="entry name" value="PTS-HPr_like"/>
    <property type="match status" value="1"/>
</dbReference>
<comment type="caution">
    <text evidence="2">The sequence shown here is derived from an EMBL/GenBank/DDBJ whole genome shotgun (WGS) entry which is preliminary data.</text>
</comment>
<dbReference type="InterPro" id="IPR050399">
    <property type="entry name" value="HPr"/>
</dbReference>
<dbReference type="Gene3D" id="3.30.1340.10">
    <property type="entry name" value="HPr-like"/>
    <property type="match status" value="1"/>
</dbReference>
<proteinExistence type="predicted"/>